<feature type="domain" description="Phosphatidic acid phosphatase type 2/haloperoxidase" evidence="2">
    <location>
        <begin position="171"/>
        <end position="287"/>
    </location>
</feature>
<feature type="signal peptide" evidence="1">
    <location>
        <begin position="1"/>
        <end position="33"/>
    </location>
</feature>
<evidence type="ECO:0000256" key="1">
    <source>
        <dbReference type="SAM" id="SignalP"/>
    </source>
</evidence>
<reference evidence="3 4" key="1">
    <citation type="submission" date="2018-10" db="EMBL/GenBank/DDBJ databases">
        <title>Corynebacterium macginleyi genome sequencing and assembly of the type strain and two clinical samples.</title>
        <authorList>
            <person name="Bernier A.-M."/>
            <person name="Bernard K."/>
        </authorList>
    </citation>
    <scope>NUCLEOTIDE SEQUENCE [LARGE SCALE GENOMIC DNA]</scope>
    <source>
        <strain evidence="3 4">NML 120205</strain>
    </source>
</reference>
<dbReference type="SUPFAM" id="SSF48317">
    <property type="entry name" value="Acid phosphatase/Vanadium-dependent haloperoxidase"/>
    <property type="match status" value="1"/>
</dbReference>
<feature type="chain" id="PRO_5018140787" evidence="1">
    <location>
        <begin position="34"/>
        <end position="428"/>
    </location>
</feature>
<dbReference type="EMBL" id="REGC01000006">
    <property type="protein sequence ID" value="RMB60703.1"/>
    <property type="molecule type" value="Genomic_DNA"/>
</dbReference>
<dbReference type="AlphaFoldDB" id="A0A3M0GGH3"/>
<protein>
    <submittedName>
        <fullName evidence="3">Phosphatase PAP2 family protein</fullName>
    </submittedName>
</protein>
<evidence type="ECO:0000313" key="4">
    <source>
        <dbReference type="Proteomes" id="UP000270649"/>
    </source>
</evidence>
<organism evidence="3 4">
    <name type="scientific">Corynebacterium macginleyi</name>
    <dbReference type="NCBI Taxonomy" id="38290"/>
    <lineage>
        <taxon>Bacteria</taxon>
        <taxon>Bacillati</taxon>
        <taxon>Actinomycetota</taxon>
        <taxon>Actinomycetes</taxon>
        <taxon>Mycobacteriales</taxon>
        <taxon>Corynebacteriaceae</taxon>
        <taxon>Corynebacterium</taxon>
    </lineage>
</organism>
<evidence type="ECO:0000259" key="2">
    <source>
        <dbReference type="SMART" id="SM00014"/>
    </source>
</evidence>
<dbReference type="GO" id="GO:0003993">
    <property type="term" value="F:acid phosphatase activity"/>
    <property type="evidence" value="ECO:0007669"/>
    <property type="project" value="InterPro"/>
</dbReference>
<dbReference type="GO" id="GO:0030288">
    <property type="term" value="C:outer membrane-bounded periplasmic space"/>
    <property type="evidence" value="ECO:0007669"/>
    <property type="project" value="InterPro"/>
</dbReference>
<dbReference type="RefSeq" id="WP_121927829.1">
    <property type="nucleotide sequence ID" value="NZ_CP068291.1"/>
</dbReference>
<dbReference type="Gene3D" id="1.20.144.10">
    <property type="entry name" value="Phosphatidic acid phosphatase type 2/haloperoxidase"/>
    <property type="match status" value="1"/>
</dbReference>
<accession>A0A3M0GGH3</accession>
<dbReference type="InterPro" id="IPR001011">
    <property type="entry name" value="Acid_Pase_classA_bac"/>
</dbReference>
<dbReference type="InterPro" id="IPR036938">
    <property type="entry name" value="PAP2/HPO_sf"/>
</dbReference>
<gene>
    <name evidence="3" type="ORF">D9543_06400</name>
</gene>
<dbReference type="SMART" id="SM00014">
    <property type="entry name" value="acidPPc"/>
    <property type="match status" value="1"/>
</dbReference>
<dbReference type="CDD" id="cd03397">
    <property type="entry name" value="PAP2_acid_phosphatase"/>
    <property type="match status" value="1"/>
</dbReference>
<comment type="caution">
    <text evidence="3">The sequence shown here is derived from an EMBL/GenBank/DDBJ whole genome shotgun (WGS) entry which is preliminary data.</text>
</comment>
<dbReference type="Pfam" id="PF01569">
    <property type="entry name" value="PAP2"/>
    <property type="match status" value="1"/>
</dbReference>
<name>A0A3M0GGH3_9CORY</name>
<sequence length="428" mass="46168">MTLIFNRGVSRRVLALGAAASFTVASFAPAAQADELSSKVPQVQGFSSGSSIGPSPVQHPGAPVPKPFGLDYLVGFESDISSYQFGNYWQVVRGFDQIKNQPEVLAENLGKVVAINNAAADDPGLIARALSDAKASSGGMLEAISDSMGESLGGAFREALAEHRLPKTQYLLGNGYAARAGGLASSTFAEKYYFRYDRPFVQAPDAIKRYEDESKDIYPSSPAFPSGHTNQATWITTLMAFMLPEIGPQLMLRGAEAGYHRVVLGVHYPLDVIGGRMTGQAAAADRLNDGRMRFALQQAAQEIREEIQWRTGKTVEELVAQDRANGKEYRPTAAAVDEYTNLLDYDFTSSSPTDAPMVVPQAAPVLLAASHPDLTWEQRAEVLRQTARPAGNPLDWQGEDGSWQRLNVARAMAAQVNVNIDGSVNVQG</sequence>
<dbReference type="Proteomes" id="UP000270649">
    <property type="component" value="Unassembled WGS sequence"/>
</dbReference>
<keyword evidence="1" id="KW-0732">Signal</keyword>
<evidence type="ECO:0000313" key="3">
    <source>
        <dbReference type="EMBL" id="RMB60703.1"/>
    </source>
</evidence>
<dbReference type="InterPro" id="IPR000326">
    <property type="entry name" value="PAP2/HPO"/>
</dbReference>
<proteinExistence type="predicted"/>